<dbReference type="Proteomes" id="UP001305928">
    <property type="component" value="Chromosome"/>
</dbReference>
<feature type="signal peptide" evidence="1">
    <location>
        <begin position="1"/>
        <end position="27"/>
    </location>
</feature>
<gene>
    <name evidence="2" type="ORF">SBP02_00505</name>
</gene>
<evidence type="ECO:0000313" key="3">
    <source>
        <dbReference type="Proteomes" id="UP001305928"/>
    </source>
</evidence>
<name>A0ABZ0PVP4_9PSED</name>
<dbReference type="InterPro" id="IPR021326">
    <property type="entry name" value="DUF2931"/>
</dbReference>
<evidence type="ECO:0000256" key="1">
    <source>
        <dbReference type="SAM" id="SignalP"/>
    </source>
</evidence>
<organism evidence="2 3">
    <name type="scientific">Pseudomonas benzenivorans</name>
    <dbReference type="NCBI Taxonomy" id="556533"/>
    <lineage>
        <taxon>Bacteria</taxon>
        <taxon>Pseudomonadati</taxon>
        <taxon>Pseudomonadota</taxon>
        <taxon>Gammaproteobacteria</taxon>
        <taxon>Pseudomonadales</taxon>
        <taxon>Pseudomonadaceae</taxon>
        <taxon>Pseudomonas</taxon>
    </lineage>
</organism>
<proteinExistence type="predicted"/>
<dbReference type="EMBL" id="CP137892">
    <property type="protein sequence ID" value="WPC05265.1"/>
    <property type="molecule type" value="Genomic_DNA"/>
</dbReference>
<sequence length="216" mass="23115">MSILRINFKLTSVPLALFSLVSNTGCASKSPASDVDQAEYNIQIGSSAPVHGQALTLRNGAQVFHSPVGGGALSGGWENPGTLEETFAGTRIALSGKNIVPRTAQANWFSYQTQKYYTAQIALSPDLPDLIKAHAKAFGENTTEPALIFVLGPRGEIKSALKSSCSYRYVCGRNKKVTVIGYGTGEETAGDPKVYLKGTIKRIREGRIQPIPGIEE</sequence>
<reference evidence="2 3" key="1">
    <citation type="submission" date="2023-11" db="EMBL/GenBank/DDBJ databases">
        <title>Complete genome of Pseudomonas benzenivorans BA3361.</title>
        <authorList>
            <person name="Shin S.Y."/>
            <person name="Song J."/>
            <person name="Kang H."/>
        </authorList>
    </citation>
    <scope>NUCLEOTIDE SEQUENCE [LARGE SCALE GENOMIC DNA]</scope>
    <source>
        <strain evidence="2 3">HNIBRBA3361</strain>
    </source>
</reference>
<keyword evidence="1" id="KW-0732">Signal</keyword>
<protein>
    <submittedName>
        <fullName evidence="2">DUF2931 family protein</fullName>
    </submittedName>
</protein>
<dbReference type="Pfam" id="PF11153">
    <property type="entry name" value="DUF2931"/>
    <property type="match status" value="1"/>
</dbReference>
<keyword evidence="3" id="KW-1185">Reference proteome</keyword>
<feature type="chain" id="PRO_5047549925" evidence="1">
    <location>
        <begin position="28"/>
        <end position="216"/>
    </location>
</feature>
<evidence type="ECO:0000313" key="2">
    <source>
        <dbReference type="EMBL" id="WPC05265.1"/>
    </source>
</evidence>
<accession>A0ABZ0PVP4</accession>
<dbReference type="RefSeq" id="WP_318644449.1">
    <property type="nucleotide sequence ID" value="NZ_CP137892.1"/>
</dbReference>